<keyword evidence="2" id="KW-1185">Reference proteome</keyword>
<comment type="caution">
    <text evidence="1">The sequence shown here is derived from an EMBL/GenBank/DDBJ whole genome shotgun (WGS) entry which is preliminary data.</text>
</comment>
<protein>
    <submittedName>
        <fullName evidence="1">Uncharacterized protein</fullName>
    </submittedName>
</protein>
<proteinExistence type="predicted"/>
<dbReference type="AlphaFoldDB" id="A0A8I0DLJ8"/>
<sequence length="68" mass="7829">MKKDFNDFLATLSEETIKNIVDSINDNKHTLEFSMTQKGIQNLFTSVGIIDIQLTLAILNLYHEWLNS</sequence>
<evidence type="ECO:0000313" key="2">
    <source>
        <dbReference type="Proteomes" id="UP000662088"/>
    </source>
</evidence>
<dbReference type="RefSeq" id="WP_186835105.1">
    <property type="nucleotide sequence ID" value="NZ_JACOOQ010000010.1"/>
</dbReference>
<gene>
    <name evidence="1" type="ORF">H8R92_07285</name>
</gene>
<evidence type="ECO:0000313" key="1">
    <source>
        <dbReference type="EMBL" id="MBC5640238.1"/>
    </source>
</evidence>
<accession>A0A8I0DLJ8</accession>
<name>A0A8I0DLJ8_9CLOT</name>
<organism evidence="1 2">
    <name type="scientific">Clostridium lentum</name>
    <dbReference type="NCBI Taxonomy" id="2763037"/>
    <lineage>
        <taxon>Bacteria</taxon>
        <taxon>Bacillati</taxon>
        <taxon>Bacillota</taxon>
        <taxon>Clostridia</taxon>
        <taxon>Eubacteriales</taxon>
        <taxon>Clostridiaceae</taxon>
        <taxon>Clostridium</taxon>
    </lineage>
</organism>
<reference evidence="1" key="1">
    <citation type="submission" date="2020-08" db="EMBL/GenBank/DDBJ databases">
        <title>Genome public.</title>
        <authorList>
            <person name="Liu C."/>
            <person name="Sun Q."/>
        </authorList>
    </citation>
    <scope>NUCLEOTIDE SEQUENCE</scope>
    <source>
        <strain evidence="1">NSJ-42</strain>
    </source>
</reference>
<dbReference type="Proteomes" id="UP000662088">
    <property type="component" value="Unassembled WGS sequence"/>
</dbReference>
<dbReference type="EMBL" id="JACOOQ010000010">
    <property type="protein sequence ID" value="MBC5640238.1"/>
    <property type="molecule type" value="Genomic_DNA"/>
</dbReference>